<sequence>MAKRKNSTAGSDAPAKKNPTRQARGQRASRLQSKALKAPSTKKIVASRAGGTKKPGGPANCLRVRFVPTREEEQEVEQEAEQELPGHNSNLTPAGSTELLGPQTPHQSPPTRHESSPALPSSPPAAVAYELQQSIQIYINGKREYGKPMAGINQSIV</sequence>
<name>A0A6A6EPW5_9PEZI</name>
<feature type="region of interest" description="Disordered" evidence="1">
    <location>
        <begin position="1"/>
        <end position="127"/>
    </location>
</feature>
<keyword evidence="3" id="KW-1185">Reference proteome</keyword>
<proteinExistence type="predicted"/>
<feature type="compositionally biased region" description="Acidic residues" evidence="1">
    <location>
        <begin position="72"/>
        <end position="82"/>
    </location>
</feature>
<reference evidence="2" key="1">
    <citation type="journal article" date="2020" name="Stud. Mycol.">
        <title>101 Dothideomycetes genomes: a test case for predicting lifestyles and emergence of pathogens.</title>
        <authorList>
            <person name="Haridas S."/>
            <person name="Albert R."/>
            <person name="Binder M."/>
            <person name="Bloem J."/>
            <person name="Labutti K."/>
            <person name="Salamov A."/>
            <person name="Andreopoulos B."/>
            <person name="Baker S."/>
            <person name="Barry K."/>
            <person name="Bills G."/>
            <person name="Bluhm B."/>
            <person name="Cannon C."/>
            <person name="Castanera R."/>
            <person name="Culley D."/>
            <person name="Daum C."/>
            <person name="Ezra D."/>
            <person name="Gonzalez J."/>
            <person name="Henrissat B."/>
            <person name="Kuo A."/>
            <person name="Liang C."/>
            <person name="Lipzen A."/>
            <person name="Lutzoni F."/>
            <person name="Magnuson J."/>
            <person name="Mondo S."/>
            <person name="Nolan M."/>
            <person name="Ohm R."/>
            <person name="Pangilinan J."/>
            <person name="Park H.-J."/>
            <person name="Ramirez L."/>
            <person name="Alfaro M."/>
            <person name="Sun H."/>
            <person name="Tritt A."/>
            <person name="Yoshinaga Y."/>
            <person name="Zwiers L.-H."/>
            <person name="Turgeon B."/>
            <person name="Goodwin S."/>
            <person name="Spatafora J."/>
            <person name="Crous P."/>
            <person name="Grigoriev I."/>
        </authorList>
    </citation>
    <scope>NUCLEOTIDE SEQUENCE</scope>
    <source>
        <strain evidence="2">CBS 207.26</strain>
    </source>
</reference>
<dbReference type="EMBL" id="ML994613">
    <property type="protein sequence ID" value="KAF2193331.1"/>
    <property type="molecule type" value="Genomic_DNA"/>
</dbReference>
<evidence type="ECO:0000256" key="1">
    <source>
        <dbReference type="SAM" id="MobiDB-lite"/>
    </source>
</evidence>
<organism evidence="2 3">
    <name type="scientific">Zopfia rhizophila CBS 207.26</name>
    <dbReference type="NCBI Taxonomy" id="1314779"/>
    <lineage>
        <taxon>Eukaryota</taxon>
        <taxon>Fungi</taxon>
        <taxon>Dikarya</taxon>
        <taxon>Ascomycota</taxon>
        <taxon>Pezizomycotina</taxon>
        <taxon>Dothideomycetes</taxon>
        <taxon>Dothideomycetes incertae sedis</taxon>
        <taxon>Zopfiaceae</taxon>
        <taxon>Zopfia</taxon>
    </lineage>
</organism>
<evidence type="ECO:0000313" key="2">
    <source>
        <dbReference type="EMBL" id="KAF2193331.1"/>
    </source>
</evidence>
<evidence type="ECO:0000313" key="3">
    <source>
        <dbReference type="Proteomes" id="UP000800200"/>
    </source>
</evidence>
<protein>
    <submittedName>
        <fullName evidence="2">Uncharacterized protein</fullName>
    </submittedName>
</protein>
<dbReference type="AlphaFoldDB" id="A0A6A6EPW5"/>
<accession>A0A6A6EPW5</accession>
<feature type="compositionally biased region" description="Low complexity" evidence="1">
    <location>
        <begin position="116"/>
        <end position="127"/>
    </location>
</feature>
<gene>
    <name evidence="2" type="ORF">K469DRAFT_690935</name>
</gene>
<dbReference type="Proteomes" id="UP000800200">
    <property type="component" value="Unassembled WGS sequence"/>
</dbReference>